<keyword evidence="1" id="KW-0732">Signal</keyword>
<accession>A0A2B7YQT4</accession>
<evidence type="ECO:0008006" key="4">
    <source>
        <dbReference type="Google" id="ProtNLM"/>
    </source>
</evidence>
<dbReference type="SUPFAM" id="SSF48208">
    <property type="entry name" value="Six-hairpin glycosidases"/>
    <property type="match status" value="1"/>
</dbReference>
<dbReference type="EMBL" id="PDNA01000030">
    <property type="protein sequence ID" value="PGH23007.1"/>
    <property type="molecule type" value="Genomic_DNA"/>
</dbReference>
<comment type="caution">
    <text evidence="2">The sequence shown here is derived from an EMBL/GenBank/DDBJ whole genome shotgun (WGS) entry which is preliminary data.</text>
</comment>
<organism evidence="2 3">
    <name type="scientific">Polytolypa hystricis (strain UAMH7299)</name>
    <dbReference type="NCBI Taxonomy" id="1447883"/>
    <lineage>
        <taxon>Eukaryota</taxon>
        <taxon>Fungi</taxon>
        <taxon>Dikarya</taxon>
        <taxon>Ascomycota</taxon>
        <taxon>Pezizomycotina</taxon>
        <taxon>Eurotiomycetes</taxon>
        <taxon>Eurotiomycetidae</taxon>
        <taxon>Onygenales</taxon>
        <taxon>Onygenales incertae sedis</taxon>
        <taxon>Polytolypa</taxon>
    </lineage>
</organism>
<dbReference type="STRING" id="1447883.A0A2B7YQT4"/>
<evidence type="ECO:0000313" key="3">
    <source>
        <dbReference type="Proteomes" id="UP000224634"/>
    </source>
</evidence>
<gene>
    <name evidence="2" type="ORF">AJ80_02922</name>
</gene>
<dbReference type="GO" id="GO:0003824">
    <property type="term" value="F:catalytic activity"/>
    <property type="evidence" value="ECO:0007669"/>
    <property type="project" value="UniProtKB-ARBA"/>
</dbReference>
<dbReference type="OrthoDB" id="3534988at2759"/>
<evidence type="ECO:0000313" key="2">
    <source>
        <dbReference type="EMBL" id="PGH23007.1"/>
    </source>
</evidence>
<evidence type="ECO:0000256" key="1">
    <source>
        <dbReference type="SAM" id="SignalP"/>
    </source>
</evidence>
<name>A0A2B7YQT4_POLH7</name>
<protein>
    <recommendedName>
        <fullName evidence="4">Six-hairpin glycosidase-like protein</fullName>
    </recommendedName>
</protein>
<dbReference type="Proteomes" id="UP000224634">
    <property type="component" value="Unassembled WGS sequence"/>
</dbReference>
<sequence length="708" mass="80586">MKSLTLLSLAIPAFLSLISPAAAGRHHGIDRKKVVSKYNPERTADSDETPMQVGNGDFAFGADITGLQTTRPFAIMSSWGWHNVSLPNVPGQTEIDDFTGLDWWTHGRLVNYNQPSPAQPNISQWLISNPHRLNLGRIGFLYKGKNVSDDDLADKQQKLDLYSGVISSRFTLSSRRVEVTTAVDPNSDTVSVEVKSYFIQSGDLTVFFDYPYAIGDSKFEAPFVGIWDQESKHKTELVKHRGGNSAQIKHELDATTYYTTINWQGRGGISRQSHCSHRYILEPGRGQTLKFTTTFSTSHKAETHSVDVIRRASGKWWRDYWQRGGFIDMTAVKDERAAEIQRRVILSQYLVAVNGAGRDPPQESGLVNNGWYGKFHMEMYLWHHLHWTRWDKVDLLERSVNVYERFLPASIVRAEDQGYKGARWGKMSDPAGRSAPGEINSLLIWQQPHILYFAEEEYRRDPSDKTLKRWDHLLEQTAEFMTSYAFWNESTNVYDLGPPMYPASENTNPNATINPTFELAYWRFGLDIAMKWRSRQDLPVPENWKHVAENLALLPVTNDLYDLYEGIPDMWKPNTTTIMDHPALTAAYGLLPPTPGLNTTIMKSTAELIWEIWNFPDCWGWDFPMLSMNALRLGDRERAVDMLLHDNFQFDDVGMPIGGLRVPTPYFPASGSLLISVALMASGWDGDEGMKFPRAWNNVRVEGFRPAM</sequence>
<dbReference type="Gene3D" id="1.50.10.10">
    <property type="match status" value="1"/>
</dbReference>
<keyword evidence="3" id="KW-1185">Reference proteome</keyword>
<dbReference type="AlphaFoldDB" id="A0A2B7YQT4"/>
<reference evidence="2 3" key="1">
    <citation type="submission" date="2017-10" db="EMBL/GenBank/DDBJ databases">
        <title>Comparative genomics in systemic dimorphic fungi from Ajellomycetaceae.</title>
        <authorList>
            <person name="Munoz J.F."/>
            <person name="Mcewen J.G."/>
            <person name="Clay O.K."/>
            <person name="Cuomo C.A."/>
        </authorList>
    </citation>
    <scope>NUCLEOTIDE SEQUENCE [LARGE SCALE GENOMIC DNA]</scope>
    <source>
        <strain evidence="2 3">UAMH7299</strain>
    </source>
</reference>
<dbReference type="GO" id="GO:0005975">
    <property type="term" value="P:carbohydrate metabolic process"/>
    <property type="evidence" value="ECO:0007669"/>
    <property type="project" value="InterPro"/>
</dbReference>
<dbReference type="InterPro" id="IPR012341">
    <property type="entry name" value="6hp_glycosidase-like_sf"/>
</dbReference>
<proteinExistence type="predicted"/>
<dbReference type="InterPro" id="IPR008928">
    <property type="entry name" value="6-hairpin_glycosidase_sf"/>
</dbReference>
<feature type="chain" id="PRO_5013310321" description="Six-hairpin glycosidase-like protein" evidence="1">
    <location>
        <begin position="24"/>
        <end position="708"/>
    </location>
</feature>
<feature type="signal peptide" evidence="1">
    <location>
        <begin position="1"/>
        <end position="23"/>
    </location>
</feature>